<proteinExistence type="predicted"/>
<dbReference type="InterPro" id="IPR027843">
    <property type="entry name" value="DUF4440"/>
</dbReference>
<dbReference type="Proteomes" id="UP001595477">
    <property type="component" value="Unassembled WGS sequence"/>
</dbReference>
<name>A0ABV7JUG9_9ALTE</name>
<dbReference type="Pfam" id="PF14534">
    <property type="entry name" value="DUF4440"/>
    <property type="match status" value="1"/>
</dbReference>
<organism evidence="2 3">
    <name type="scientific">Alteromonas oceani</name>
    <dbReference type="NCBI Taxonomy" id="2071609"/>
    <lineage>
        <taxon>Bacteria</taxon>
        <taxon>Pseudomonadati</taxon>
        <taxon>Pseudomonadota</taxon>
        <taxon>Gammaproteobacteria</taxon>
        <taxon>Alteromonadales</taxon>
        <taxon>Alteromonadaceae</taxon>
        <taxon>Alteromonas/Salinimonas group</taxon>
        <taxon>Alteromonas</taxon>
    </lineage>
</organism>
<gene>
    <name evidence="2" type="ORF">ACFOEW_03410</name>
</gene>
<evidence type="ECO:0000313" key="2">
    <source>
        <dbReference type="EMBL" id="MFC3200867.1"/>
    </source>
</evidence>
<dbReference type="InterPro" id="IPR032710">
    <property type="entry name" value="NTF2-like_dom_sf"/>
</dbReference>
<accession>A0ABV7JUG9</accession>
<dbReference type="SUPFAM" id="SSF54427">
    <property type="entry name" value="NTF2-like"/>
    <property type="match status" value="1"/>
</dbReference>
<evidence type="ECO:0000259" key="1">
    <source>
        <dbReference type="Pfam" id="PF14534"/>
    </source>
</evidence>
<feature type="domain" description="DUF4440" evidence="1">
    <location>
        <begin position="5"/>
        <end position="116"/>
    </location>
</feature>
<comment type="caution">
    <text evidence="2">The sequence shown here is derived from an EMBL/GenBank/DDBJ whole genome shotgun (WGS) entry which is preliminary data.</text>
</comment>
<dbReference type="EMBL" id="JBHRSX010000009">
    <property type="protein sequence ID" value="MFC3200867.1"/>
    <property type="molecule type" value="Genomic_DNA"/>
</dbReference>
<protein>
    <submittedName>
        <fullName evidence="2">YybH family protein</fullName>
    </submittedName>
</protein>
<dbReference type="Gene3D" id="3.10.450.50">
    <property type="match status" value="1"/>
</dbReference>
<keyword evidence="3" id="KW-1185">Reference proteome</keyword>
<reference evidence="3" key="1">
    <citation type="journal article" date="2019" name="Int. J. Syst. Evol. Microbiol.">
        <title>The Global Catalogue of Microorganisms (GCM) 10K type strain sequencing project: providing services to taxonomists for standard genome sequencing and annotation.</title>
        <authorList>
            <consortium name="The Broad Institute Genomics Platform"/>
            <consortium name="The Broad Institute Genome Sequencing Center for Infectious Disease"/>
            <person name="Wu L."/>
            <person name="Ma J."/>
        </authorList>
    </citation>
    <scope>NUCLEOTIDE SEQUENCE [LARGE SCALE GENOMIC DNA]</scope>
    <source>
        <strain evidence="3">KCTC 52449</strain>
    </source>
</reference>
<sequence length="130" mass="14411">MKQSITELLSRLHQAVNNGDLHTISNCYSDNANIVAHPLGKQQQHDSIAALQAFQKKYMPSHLVTTGDEIVIEAGDIALVISKLYLVPKATPLATPCEGKRALYVMQRQANGEWRCIIDNFFGTDLLDFA</sequence>
<dbReference type="RefSeq" id="WP_123324669.1">
    <property type="nucleotide sequence ID" value="NZ_JBHRSX010000009.1"/>
</dbReference>
<evidence type="ECO:0000313" key="3">
    <source>
        <dbReference type="Proteomes" id="UP001595477"/>
    </source>
</evidence>